<dbReference type="EMBL" id="LASV01000034">
    <property type="protein sequence ID" value="KKA25156.1"/>
    <property type="molecule type" value="Genomic_DNA"/>
</dbReference>
<reference evidence="1 2" key="1">
    <citation type="submission" date="2015-04" db="EMBL/GenBank/DDBJ databases">
        <authorList>
            <person name="Heijne W.H."/>
            <person name="Fedorova N.D."/>
            <person name="Nierman W.C."/>
            <person name="Vollebregt A.W."/>
            <person name="Zhao Z."/>
            <person name="Wu L."/>
            <person name="Kumar M."/>
            <person name="Stam H."/>
            <person name="van den Berg M.A."/>
            <person name="Pel H.J."/>
        </authorList>
    </citation>
    <scope>NUCLEOTIDE SEQUENCE [LARGE SCALE GENOMIC DNA]</scope>
    <source>
        <strain evidence="1 2">CBS 393.64</strain>
    </source>
</reference>
<evidence type="ECO:0000313" key="2">
    <source>
        <dbReference type="Proteomes" id="UP000053958"/>
    </source>
</evidence>
<evidence type="ECO:0000313" key="1">
    <source>
        <dbReference type="EMBL" id="KKA25156.1"/>
    </source>
</evidence>
<organism evidence="1 2">
    <name type="scientific">Rasamsonia emersonii (strain ATCC 16479 / CBS 393.64 / IMI 116815)</name>
    <dbReference type="NCBI Taxonomy" id="1408163"/>
    <lineage>
        <taxon>Eukaryota</taxon>
        <taxon>Fungi</taxon>
        <taxon>Dikarya</taxon>
        <taxon>Ascomycota</taxon>
        <taxon>Pezizomycotina</taxon>
        <taxon>Eurotiomycetes</taxon>
        <taxon>Eurotiomycetidae</taxon>
        <taxon>Eurotiales</taxon>
        <taxon>Trichocomaceae</taxon>
        <taxon>Rasamsonia</taxon>
    </lineage>
</organism>
<gene>
    <name evidence="1" type="ORF">T310_0796</name>
</gene>
<dbReference type="AlphaFoldDB" id="A0A0F4Z511"/>
<name>A0A0F4Z511_RASE3</name>
<comment type="caution">
    <text evidence="1">The sequence shown here is derived from an EMBL/GenBank/DDBJ whole genome shotgun (WGS) entry which is preliminary data.</text>
</comment>
<keyword evidence="2" id="KW-1185">Reference proteome</keyword>
<dbReference type="RefSeq" id="XP_013331768.1">
    <property type="nucleotide sequence ID" value="XM_013476314.1"/>
</dbReference>
<dbReference type="Proteomes" id="UP000053958">
    <property type="component" value="Unassembled WGS sequence"/>
</dbReference>
<dbReference type="GeneID" id="25312850"/>
<protein>
    <submittedName>
        <fullName evidence="1">Uncharacterized protein</fullName>
    </submittedName>
</protein>
<proteinExistence type="predicted"/>
<sequence>MKRKIKGTYYTTVVAGSMRPRSRHTVQEVEIEVSTGNKHAHLFGSRCLRQRLPLQRRSIDRAEPGTGRGVQTRALIWFEMLKSSWLGTPYLGGTQQTLALESRLQQDVVHTSDVAPYAKSMSRPTRTCSSSCEINPRYKIDALAVLQQIAVHGDDVVNRHSIIVDLTSSYRTSQL</sequence>
<accession>A0A0F4Z511</accession>